<dbReference type="Proteomes" id="UP000279307">
    <property type="component" value="Chromosome 4"/>
</dbReference>
<dbReference type="InterPro" id="IPR038885">
    <property type="entry name" value="PLB1"/>
</dbReference>
<dbReference type="OrthoDB" id="10265800at2759"/>
<feature type="transmembrane region" description="Helical" evidence="1">
    <location>
        <begin position="20"/>
        <end position="36"/>
    </location>
</feature>
<evidence type="ECO:0000313" key="3">
    <source>
        <dbReference type="Proteomes" id="UP000279307"/>
    </source>
</evidence>
<organism evidence="2 3">
    <name type="scientific">Ooceraea biroi</name>
    <name type="common">Clonal raider ant</name>
    <name type="synonym">Cerapachys biroi</name>
    <dbReference type="NCBI Taxonomy" id="2015173"/>
    <lineage>
        <taxon>Eukaryota</taxon>
        <taxon>Metazoa</taxon>
        <taxon>Ecdysozoa</taxon>
        <taxon>Arthropoda</taxon>
        <taxon>Hexapoda</taxon>
        <taxon>Insecta</taxon>
        <taxon>Pterygota</taxon>
        <taxon>Neoptera</taxon>
        <taxon>Endopterygota</taxon>
        <taxon>Hymenoptera</taxon>
        <taxon>Apocrita</taxon>
        <taxon>Aculeata</taxon>
        <taxon>Formicoidea</taxon>
        <taxon>Formicidae</taxon>
        <taxon>Dorylinae</taxon>
        <taxon>Ooceraea</taxon>
    </lineage>
</organism>
<dbReference type="GO" id="GO:0004620">
    <property type="term" value="F:phospholipase activity"/>
    <property type="evidence" value="ECO:0007669"/>
    <property type="project" value="InterPro"/>
</dbReference>
<dbReference type="EMBL" id="QOIP01000004">
    <property type="protein sequence ID" value="RLU24045.1"/>
    <property type="molecule type" value="Genomic_DNA"/>
</dbReference>
<proteinExistence type="predicted"/>
<dbReference type="InterPro" id="IPR036514">
    <property type="entry name" value="SGNH_hydro_sf"/>
</dbReference>
<dbReference type="PANTHER" id="PTHR21325:SF31">
    <property type="entry name" value="GH22081P-RELATED"/>
    <property type="match status" value="1"/>
</dbReference>
<evidence type="ECO:0000256" key="1">
    <source>
        <dbReference type="SAM" id="Phobius"/>
    </source>
</evidence>
<dbReference type="Pfam" id="PF00657">
    <property type="entry name" value="Lipase_GDSL"/>
    <property type="match status" value="1"/>
</dbReference>
<dbReference type="AlphaFoldDB" id="A0A3L8DU95"/>
<dbReference type="PANTHER" id="PTHR21325">
    <property type="entry name" value="PHOSPHOLIPASE B, PLB1"/>
    <property type="match status" value="1"/>
</dbReference>
<keyword evidence="1" id="KW-0812">Transmembrane</keyword>
<name>A0A3L8DU95_OOCBI</name>
<evidence type="ECO:0000313" key="2">
    <source>
        <dbReference type="EMBL" id="RLU24045.1"/>
    </source>
</evidence>
<dbReference type="GO" id="GO:0006644">
    <property type="term" value="P:phospholipid metabolic process"/>
    <property type="evidence" value="ECO:0007669"/>
    <property type="project" value="TreeGrafter"/>
</dbReference>
<protein>
    <recommendedName>
        <fullName evidence="4">Phospholipase B1, membrane-associated</fullName>
    </recommendedName>
</protein>
<dbReference type="InterPro" id="IPR001087">
    <property type="entry name" value="GDSL"/>
</dbReference>
<keyword evidence="1" id="KW-0472">Membrane</keyword>
<dbReference type="InterPro" id="IPR035547">
    <property type="entry name" value="Phospholipase_B"/>
</dbReference>
<comment type="caution">
    <text evidence="2">The sequence shown here is derived from an EMBL/GenBank/DDBJ whole genome shotgun (WGS) entry which is preliminary data.</text>
</comment>
<gene>
    <name evidence="2" type="ORF">DMN91_004254</name>
</gene>
<evidence type="ECO:0008006" key="4">
    <source>
        <dbReference type="Google" id="ProtNLM"/>
    </source>
</evidence>
<dbReference type="CDD" id="cd01824">
    <property type="entry name" value="Phospholipase_B_like"/>
    <property type="match status" value="1"/>
</dbReference>
<accession>A0A3L8DU95</accession>
<sequence length="490" mass="55656">MEQVRNRIRVQRPKNYKKRLVSLRCFFLVELCYLTLRRCDVCMNCKKSSSTIRMHGQVLNNHDQSVPTSLRIMWKWWQFCCILLCLCAMTSCQRSVLDMPILVQFVRIFRNWGLGAFGRTGADEKYLQLARDAGKLQEVIPDHVPFPCNVTVGRSSEVPDSVHKLRPGDIDVIGAIGDSITAGAGIFATSVFHILVDNRGVTAAAGGQGTWRQYLTIPNILKEYNPNLIGYALGDSIVPNEASQLIVAESGAFSEDMPYMAEVLVTRIKRHPKIDLQKQWKFISIMIGSNDFCSDICWVPSPWSVVDKHKAKMLQVLRTLRDNLPRTFVALIPPPHLGVLADGSQGRLPLTCYFTQNTECGCMIGLAHKRFRPMYDNIIRRWQEIDMEIATYPEFQRDDFVVVGQPVIMDLTVPRASNGYADLTYLSVDCFHISQKANAWYALGLWENLFQPVGAKMTKLSDDPPSEKFYCPTEERPYLATMLNSRKQND</sequence>
<dbReference type="Gene3D" id="3.40.50.1110">
    <property type="entry name" value="SGNH hydrolase"/>
    <property type="match status" value="1"/>
</dbReference>
<keyword evidence="1" id="KW-1133">Transmembrane helix</keyword>
<reference evidence="2 3" key="1">
    <citation type="journal article" date="2018" name="Genome Res.">
        <title>The genomic architecture and molecular evolution of ant odorant receptors.</title>
        <authorList>
            <person name="McKenzie S.K."/>
            <person name="Kronauer D.J.C."/>
        </authorList>
    </citation>
    <scope>NUCLEOTIDE SEQUENCE [LARGE SCALE GENOMIC DNA]</scope>
    <source>
        <strain evidence="2">Clonal line C1</strain>
    </source>
</reference>
<dbReference type="SUPFAM" id="SSF52266">
    <property type="entry name" value="SGNH hydrolase"/>
    <property type="match status" value="2"/>
</dbReference>